<name>A0A0B2VFX0_TOXCA</name>
<dbReference type="PANTHER" id="PTHR22948:SF29">
    <property type="entry name" value="FI02030P-RELATED"/>
    <property type="match status" value="1"/>
</dbReference>
<feature type="domain" description="Tudor" evidence="2">
    <location>
        <begin position="1004"/>
        <end position="1063"/>
    </location>
</feature>
<feature type="non-terminal residue" evidence="3">
    <location>
        <position position="1"/>
    </location>
</feature>
<feature type="region of interest" description="Disordered" evidence="1">
    <location>
        <begin position="675"/>
        <end position="711"/>
    </location>
</feature>
<dbReference type="EMBL" id="JPKZ01001810">
    <property type="protein sequence ID" value="KHN79885.1"/>
    <property type="molecule type" value="Genomic_DNA"/>
</dbReference>
<feature type="compositionally biased region" description="Polar residues" evidence="1">
    <location>
        <begin position="250"/>
        <end position="268"/>
    </location>
</feature>
<keyword evidence="4" id="KW-1185">Reference proteome</keyword>
<evidence type="ECO:0000313" key="3">
    <source>
        <dbReference type="EMBL" id="KHN79885.1"/>
    </source>
</evidence>
<feature type="region of interest" description="Disordered" evidence="1">
    <location>
        <begin position="784"/>
        <end position="823"/>
    </location>
</feature>
<sequence length="1077" mass="118291">YVRLRVRRLFRIAAGAVVDCEVSLLSQLGAVLPMNSHSESDRNGSKEEPSSKALWITHVSKTMKLMARMAHNELVGLDLPLCEDFKARVLRVDATMCRICVSPVVTADYRKKLTVALAQLDSTDEAQLEPTEVTLRIVYLVRGTAPFRGVVTKVVEPTECWTVFDIDSGMIMPVDNGRIVELPDALCEIPPLVICIAVPPCAVDPNSADYISEDSIVTCRFNSKDLLLFVDDTYPPVLVCEVQSERDTANENQNNGYEDSESAISFSSDHSRRCDSYGSGALSSKKSISVQENSLTSIATGDMNCGLATPQSAFEPYRVVLPYRLTACVCNRVVGSVYWMRDSTLLETLYEHIIEPIRNLTMDDLVGHEGSVGCIALVSRLPKSETHKANRCRLYRGAVVGVDQTEQTCSVYLVDYAQTVRCSLSAIFDITEQSSEVRRLPSASFAVRVKGADTKRKSRNRIVALLNEEEYSLQLTVQEKDGCFVGTICVPTEKPGRSSRGGRCRESRRRAKKVKQKAAAQAAPVKETKGEASLEQKREEMRKELEDLAERENALRRERELLEAARSKRDQDIALMTMQLQIANISRKVDAIASCSMPNATFGSGGYAMLHAALQLNSNYALPLRYGLQQPNQNAIRSWLEANNELLTAIQRTQGLQAQQGGASGGAGGLYPLLPSHTTPLNTPASAPVNPMPHPSGSADRSSAAPTLTASNGFSMTQHQDESASEMVLNSTDYKGPANVEHAIFGDTRPVRVKEESTSRSSTVSVVGSPSFGRISSFAQTSKRSQSISLNASPDSGLLSSTYANRPGGFGSRNRSTTEYGEPPKHLISEYERSLSKKNATCERNLYKSRPSCTICQAEGHFANSCPSNIMSQAGGDNADVSDDVTVQKSGLINMERNAESAKTKRVDDSQVCDTALSAVVDSAYDGATNSNRKWRHSVFNYTSYVEHVGVEDGRDYVVKRSDGDDGNARWPLFFVQVGRDAQLDFIEEHLDSLESQCGLRDNELVVGTVCASYCAAFEGTFRAVITRIDEGGQIEVHYIDYGNYEMVGRSQLKSLDGQVYRFCSIFVSRFYFEKAG</sequence>
<dbReference type="Pfam" id="PF00567">
    <property type="entry name" value="TUDOR"/>
    <property type="match status" value="1"/>
</dbReference>
<dbReference type="AlphaFoldDB" id="A0A0B2VFX0"/>
<evidence type="ECO:0000259" key="2">
    <source>
        <dbReference type="PROSITE" id="PS50304"/>
    </source>
</evidence>
<feature type="compositionally biased region" description="Polar residues" evidence="1">
    <location>
        <begin position="676"/>
        <end position="685"/>
    </location>
</feature>
<dbReference type="CDD" id="cd20379">
    <property type="entry name" value="Tudor_dTUD-like"/>
    <property type="match status" value="1"/>
</dbReference>
<feature type="compositionally biased region" description="Polar residues" evidence="1">
    <location>
        <begin position="699"/>
        <end position="711"/>
    </location>
</feature>
<feature type="region of interest" description="Disordered" evidence="1">
    <location>
        <begin position="493"/>
        <end position="538"/>
    </location>
</feature>
<dbReference type="SMART" id="SM00333">
    <property type="entry name" value="TUDOR"/>
    <property type="match status" value="1"/>
</dbReference>
<accession>A0A0B2VFX0</accession>
<dbReference type="STRING" id="6265.A0A0B2VFX0"/>
<dbReference type="PANTHER" id="PTHR22948">
    <property type="entry name" value="TUDOR DOMAIN CONTAINING PROTEIN"/>
    <property type="match status" value="1"/>
</dbReference>
<dbReference type="OrthoDB" id="5810590at2759"/>
<evidence type="ECO:0000256" key="1">
    <source>
        <dbReference type="SAM" id="MobiDB-lite"/>
    </source>
</evidence>
<feature type="compositionally biased region" description="Basic residues" evidence="1">
    <location>
        <begin position="500"/>
        <end position="516"/>
    </location>
</feature>
<dbReference type="PROSITE" id="PS50304">
    <property type="entry name" value="TUDOR"/>
    <property type="match status" value="1"/>
</dbReference>
<comment type="caution">
    <text evidence="3">The sequence shown here is derived from an EMBL/GenBank/DDBJ whole genome shotgun (WGS) entry which is preliminary data.</text>
</comment>
<dbReference type="InterPro" id="IPR050621">
    <property type="entry name" value="Tudor_domain_containing"/>
</dbReference>
<protein>
    <recommendedName>
        <fullName evidence="2">Tudor domain-containing protein</fullName>
    </recommendedName>
</protein>
<gene>
    <name evidence="3" type="ORF">Tcan_02704</name>
</gene>
<reference evidence="3 4" key="1">
    <citation type="submission" date="2014-11" db="EMBL/GenBank/DDBJ databases">
        <title>Genetic blueprint of the zoonotic pathogen Toxocara canis.</title>
        <authorList>
            <person name="Zhu X.-Q."/>
            <person name="Korhonen P.K."/>
            <person name="Cai H."/>
            <person name="Young N.D."/>
            <person name="Nejsum P."/>
            <person name="von Samson-Himmelstjerna G."/>
            <person name="Boag P.R."/>
            <person name="Tan P."/>
            <person name="Li Q."/>
            <person name="Min J."/>
            <person name="Yang Y."/>
            <person name="Wang X."/>
            <person name="Fang X."/>
            <person name="Hall R.S."/>
            <person name="Hofmann A."/>
            <person name="Sternberg P.W."/>
            <person name="Jex A.R."/>
            <person name="Gasser R.B."/>
        </authorList>
    </citation>
    <scope>NUCLEOTIDE SEQUENCE [LARGE SCALE GENOMIC DNA]</scope>
    <source>
        <strain evidence="3">PN_DK_2014</strain>
    </source>
</reference>
<organism evidence="3 4">
    <name type="scientific">Toxocara canis</name>
    <name type="common">Canine roundworm</name>
    <dbReference type="NCBI Taxonomy" id="6265"/>
    <lineage>
        <taxon>Eukaryota</taxon>
        <taxon>Metazoa</taxon>
        <taxon>Ecdysozoa</taxon>
        <taxon>Nematoda</taxon>
        <taxon>Chromadorea</taxon>
        <taxon>Rhabditida</taxon>
        <taxon>Spirurina</taxon>
        <taxon>Ascaridomorpha</taxon>
        <taxon>Ascaridoidea</taxon>
        <taxon>Toxocaridae</taxon>
        <taxon>Toxocara</taxon>
    </lineage>
</organism>
<feature type="compositionally biased region" description="Polar residues" evidence="1">
    <location>
        <begin position="784"/>
        <end position="804"/>
    </location>
</feature>
<feature type="region of interest" description="Disordered" evidence="1">
    <location>
        <begin position="245"/>
        <end position="269"/>
    </location>
</feature>
<proteinExistence type="predicted"/>
<evidence type="ECO:0000313" key="4">
    <source>
        <dbReference type="Proteomes" id="UP000031036"/>
    </source>
</evidence>
<dbReference type="InterPro" id="IPR002999">
    <property type="entry name" value="Tudor"/>
</dbReference>
<dbReference type="SUPFAM" id="SSF63748">
    <property type="entry name" value="Tudor/PWWP/MBT"/>
    <property type="match status" value="2"/>
</dbReference>
<dbReference type="Proteomes" id="UP000031036">
    <property type="component" value="Unassembled WGS sequence"/>
</dbReference>
<feature type="compositionally biased region" description="Basic and acidic residues" evidence="1">
    <location>
        <begin position="526"/>
        <end position="538"/>
    </location>
</feature>
<dbReference type="Gene3D" id="2.30.30.140">
    <property type="match status" value="1"/>
</dbReference>